<dbReference type="GO" id="GO:0003723">
    <property type="term" value="F:RNA binding"/>
    <property type="evidence" value="ECO:0007669"/>
    <property type="project" value="TreeGrafter"/>
</dbReference>
<evidence type="ECO:0000256" key="3">
    <source>
        <dbReference type="ARBA" id="ARBA00011117"/>
    </source>
</evidence>
<dbReference type="GO" id="GO:0005737">
    <property type="term" value="C:cytoplasm"/>
    <property type="evidence" value="ECO:0007669"/>
    <property type="project" value="UniProtKB-SubCell"/>
</dbReference>
<sequence length="261" mass="29216">MPKSKRAKVVSLTKVSKQTREQKGSFISEVQENADKWKYCWLFEVGNMRNTHLKTVRKLWKDTARIFFGRCGMMAKALGSTPEEEHKPGLHQIATQLKGQVGLMFTDTEPDEVKAWFADFRQPDFARSGNVATRDIVLPAGPIMQHHADPPEPFPHNEEPQLRKLGLSTSLVRGVPTLTAPHTLCKKGKPLTSEQAQLLKLIGERMVEFKVVLRAKWVAATGEVTMEEGETLAPEEKMAGSEETPAEDDVDEMSECDSCVI</sequence>
<dbReference type="FunFam" id="3.30.70.1730:FF:000005">
    <property type="entry name" value="Ribosome assembly factor mrt4"/>
    <property type="match status" value="1"/>
</dbReference>
<dbReference type="Gene3D" id="3.30.70.1730">
    <property type="match status" value="1"/>
</dbReference>
<keyword evidence="6" id="KW-0690">Ribosome biogenesis</keyword>
<protein>
    <recommendedName>
        <fullName evidence="6">Ribosome assembly factor mrt4</fullName>
    </recommendedName>
</protein>
<gene>
    <name evidence="9" type="ORF">BD410DRAFT_788825</name>
</gene>
<dbReference type="AlphaFoldDB" id="A0A4Y7Q4M9"/>
<evidence type="ECO:0000256" key="6">
    <source>
        <dbReference type="RuleBase" id="RU364039"/>
    </source>
</evidence>
<evidence type="ECO:0000256" key="5">
    <source>
        <dbReference type="ARBA" id="ARBA00023242"/>
    </source>
</evidence>
<keyword evidence="10" id="KW-1185">Reference proteome</keyword>
<dbReference type="Proteomes" id="UP000294933">
    <property type="component" value="Unassembled WGS sequence"/>
</dbReference>
<dbReference type="OrthoDB" id="10262308at2759"/>
<evidence type="ECO:0000256" key="2">
    <source>
        <dbReference type="ARBA" id="ARBA00008889"/>
    </source>
</evidence>
<comment type="similarity">
    <text evidence="2 6">Belongs to the universal ribosomal protein uL10 family.</text>
</comment>
<comment type="function">
    <text evidence="1 6">Component of the ribosome assembly machinery. Nuclear paralog of the ribosomal protein P0, it binds pre-60S subunits at an early stage of assembly in the nucleolus, and is replaced by P0 in cytoplasmic pre-60S subunits and mature 80S ribosomes.</text>
</comment>
<keyword evidence="4 6" id="KW-0963">Cytoplasm</keyword>
<dbReference type="InterPro" id="IPR043141">
    <property type="entry name" value="Ribosomal_uL10-like_sf"/>
</dbReference>
<proteinExistence type="inferred from homology"/>
<dbReference type="GO" id="GO:0000027">
    <property type="term" value="P:ribosomal large subunit assembly"/>
    <property type="evidence" value="ECO:0007669"/>
    <property type="project" value="InterPro"/>
</dbReference>
<dbReference type="Gene3D" id="3.90.105.20">
    <property type="match status" value="1"/>
</dbReference>
<dbReference type="InterPro" id="IPR051742">
    <property type="entry name" value="Ribosome_Assembly_uL10"/>
</dbReference>
<dbReference type="STRING" id="50990.A0A4Y7Q4M9"/>
<evidence type="ECO:0000256" key="4">
    <source>
        <dbReference type="ARBA" id="ARBA00022490"/>
    </source>
</evidence>
<evidence type="ECO:0000313" key="9">
    <source>
        <dbReference type="EMBL" id="TDL22132.1"/>
    </source>
</evidence>
<keyword evidence="5 6" id="KW-0539">Nucleus</keyword>
<dbReference type="FunFam" id="3.90.105.20:FF:000003">
    <property type="entry name" value="Ribosome assembly factor mrt4"/>
    <property type="match status" value="1"/>
</dbReference>
<organism evidence="9 10">
    <name type="scientific">Rickenella mellea</name>
    <dbReference type="NCBI Taxonomy" id="50990"/>
    <lineage>
        <taxon>Eukaryota</taxon>
        <taxon>Fungi</taxon>
        <taxon>Dikarya</taxon>
        <taxon>Basidiomycota</taxon>
        <taxon>Agaricomycotina</taxon>
        <taxon>Agaricomycetes</taxon>
        <taxon>Hymenochaetales</taxon>
        <taxon>Rickenellaceae</taxon>
        <taxon>Rickenella</taxon>
    </lineage>
</organism>
<feature type="compositionally biased region" description="Acidic residues" evidence="7">
    <location>
        <begin position="244"/>
        <end position="255"/>
    </location>
</feature>
<dbReference type="GO" id="GO:0030687">
    <property type="term" value="C:preribosome, large subunit precursor"/>
    <property type="evidence" value="ECO:0007669"/>
    <property type="project" value="TreeGrafter"/>
</dbReference>
<dbReference type="PANTHER" id="PTHR45841">
    <property type="entry name" value="MRNA TURNOVER PROTEIN 4 MRTO4"/>
    <property type="match status" value="1"/>
</dbReference>
<dbReference type="InterPro" id="IPR033867">
    <property type="entry name" value="Mrt4"/>
</dbReference>
<comment type="subunit">
    <text evidence="3 6">Associates with the pre-60S ribosomal particle.</text>
</comment>
<comment type="subcellular location">
    <subcellularLocation>
        <location evidence="6">Cytoplasm</location>
    </subcellularLocation>
    <subcellularLocation>
        <location evidence="6">Nucleus</location>
        <location evidence="6">Nucleolus</location>
    </subcellularLocation>
</comment>
<dbReference type="Pfam" id="PF17777">
    <property type="entry name" value="RL10P_insert"/>
    <property type="match status" value="1"/>
</dbReference>
<dbReference type="InterPro" id="IPR001790">
    <property type="entry name" value="Ribosomal_uL10"/>
</dbReference>
<feature type="domain" description="Large ribosomal subunit protein uL10-like insertion" evidence="8">
    <location>
        <begin position="126"/>
        <end position="203"/>
    </location>
</feature>
<evidence type="ECO:0000313" key="10">
    <source>
        <dbReference type="Proteomes" id="UP000294933"/>
    </source>
</evidence>
<accession>A0A4Y7Q4M9</accession>
<dbReference type="GO" id="GO:0000956">
    <property type="term" value="P:nuclear-transcribed mRNA catabolic process"/>
    <property type="evidence" value="ECO:0007669"/>
    <property type="project" value="TreeGrafter"/>
</dbReference>
<evidence type="ECO:0000259" key="8">
    <source>
        <dbReference type="Pfam" id="PF17777"/>
    </source>
</evidence>
<evidence type="ECO:0000256" key="7">
    <source>
        <dbReference type="SAM" id="MobiDB-lite"/>
    </source>
</evidence>
<dbReference type="Pfam" id="PF00466">
    <property type="entry name" value="Ribosomal_L10"/>
    <property type="match status" value="1"/>
</dbReference>
<feature type="region of interest" description="Disordered" evidence="7">
    <location>
        <begin position="227"/>
        <end position="261"/>
    </location>
</feature>
<dbReference type="SUPFAM" id="SSF160369">
    <property type="entry name" value="Ribosomal protein L10-like"/>
    <property type="match status" value="1"/>
</dbReference>
<dbReference type="EMBL" id="ML170176">
    <property type="protein sequence ID" value="TDL22132.1"/>
    <property type="molecule type" value="Genomic_DNA"/>
</dbReference>
<dbReference type="PANTHER" id="PTHR45841:SF1">
    <property type="entry name" value="MRNA TURNOVER PROTEIN 4 HOMOLOG"/>
    <property type="match status" value="1"/>
</dbReference>
<dbReference type="InterPro" id="IPR040637">
    <property type="entry name" value="Ribosomal_uL10-like_insert"/>
</dbReference>
<evidence type="ECO:0000256" key="1">
    <source>
        <dbReference type="ARBA" id="ARBA00004046"/>
    </source>
</evidence>
<dbReference type="CDD" id="cd05796">
    <property type="entry name" value="Ribosomal_P0_like"/>
    <property type="match status" value="1"/>
</dbReference>
<dbReference type="VEuPathDB" id="FungiDB:BD410DRAFT_788825"/>
<dbReference type="GO" id="GO:0006364">
    <property type="term" value="P:rRNA processing"/>
    <property type="evidence" value="ECO:0007669"/>
    <property type="project" value="TreeGrafter"/>
</dbReference>
<dbReference type="GO" id="GO:0005730">
    <property type="term" value="C:nucleolus"/>
    <property type="evidence" value="ECO:0007669"/>
    <property type="project" value="UniProtKB-SubCell"/>
</dbReference>
<dbReference type="InterPro" id="IPR043164">
    <property type="entry name" value="Ribosomal_uL10-like_insert_sf"/>
</dbReference>
<reference evidence="9 10" key="1">
    <citation type="submission" date="2018-06" db="EMBL/GenBank/DDBJ databases">
        <title>A transcriptomic atlas of mushroom development highlights an independent origin of complex multicellularity.</title>
        <authorList>
            <consortium name="DOE Joint Genome Institute"/>
            <person name="Krizsan K."/>
            <person name="Almasi E."/>
            <person name="Merenyi Z."/>
            <person name="Sahu N."/>
            <person name="Viragh M."/>
            <person name="Koszo T."/>
            <person name="Mondo S."/>
            <person name="Kiss B."/>
            <person name="Balint B."/>
            <person name="Kues U."/>
            <person name="Barry K."/>
            <person name="Hegedus J.C."/>
            <person name="Henrissat B."/>
            <person name="Johnson J."/>
            <person name="Lipzen A."/>
            <person name="Ohm R."/>
            <person name="Nagy I."/>
            <person name="Pangilinan J."/>
            <person name="Yan J."/>
            <person name="Xiong Y."/>
            <person name="Grigoriev I.V."/>
            <person name="Hibbett D.S."/>
            <person name="Nagy L.G."/>
        </authorList>
    </citation>
    <scope>NUCLEOTIDE SEQUENCE [LARGE SCALE GENOMIC DNA]</scope>
    <source>
        <strain evidence="9 10">SZMC22713</strain>
    </source>
</reference>
<name>A0A4Y7Q4M9_9AGAM</name>